<evidence type="ECO:0000313" key="6">
    <source>
        <dbReference type="Proteomes" id="UP001184150"/>
    </source>
</evidence>
<dbReference type="InterPro" id="IPR010982">
    <property type="entry name" value="Lambda_DNA-bd_dom_sf"/>
</dbReference>
<dbReference type="PROSITE" id="PS50932">
    <property type="entry name" value="HTH_LACI_2"/>
    <property type="match status" value="1"/>
</dbReference>
<dbReference type="PANTHER" id="PTHR30146">
    <property type="entry name" value="LACI-RELATED TRANSCRIPTIONAL REPRESSOR"/>
    <property type="match status" value="1"/>
</dbReference>
<dbReference type="SUPFAM" id="SSF47413">
    <property type="entry name" value="lambda repressor-like DNA-binding domains"/>
    <property type="match status" value="1"/>
</dbReference>
<keyword evidence="1" id="KW-0805">Transcription regulation</keyword>
<comment type="caution">
    <text evidence="5">The sequence shown here is derived from an EMBL/GenBank/DDBJ whole genome shotgun (WGS) entry which is preliminary data.</text>
</comment>
<keyword evidence="3" id="KW-0804">Transcription</keyword>
<dbReference type="InterPro" id="IPR000843">
    <property type="entry name" value="HTH_LacI"/>
</dbReference>
<organism evidence="5 6">
    <name type="scientific">Novosphingobium capsulatum</name>
    <dbReference type="NCBI Taxonomy" id="13688"/>
    <lineage>
        <taxon>Bacteria</taxon>
        <taxon>Pseudomonadati</taxon>
        <taxon>Pseudomonadota</taxon>
        <taxon>Alphaproteobacteria</taxon>
        <taxon>Sphingomonadales</taxon>
        <taxon>Sphingomonadaceae</taxon>
        <taxon>Novosphingobium</taxon>
    </lineage>
</organism>
<keyword evidence="6" id="KW-1185">Reference proteome</keyword>
<evidence type="ECO:0000256" key="2">
    <source>
        <dbReference type="ARBA" id="ARBA00023125"/>
    </source>
</evidence>
<evidence type="ECO:0000256" key="3">
    <source>
        <dbReference type="ARBA" id="ARBA00023163"/>
    </source>
</evidence>
<dbReference type="SMART" id="SM00354">
    <property type="entry name" value="HTH_LACI"/>
    <property type="match status" value="1"/>
</dbReference>
<gene>
    <name evidence="5" type="ORF">J2792_003383</name>
</gene>
<sequence length="359" mass="38399">MQVNANAGQIMARVKRGGPTLGGVAAEAGVSVATVSRVLTGHSAISEETRERVLSTADRLGYVHVPQRVRRHQTSLSEQICLVVPVATAHGSQLANPFELALIGGVGTALRERRRDVSIVWQTPYDDATLAQFLDQSAYAGTIFLGQSQFHDTLNRYAAMGKPLVAWGVEVAGQSYCSIGSDNHEGGFQATAHLLRKGRRRIAFIGAMPPIPAARTPFSQIAIRLDGYRAALAAHDVPFDPDMVQTPTAGQFEGAEAVDNLLERGIAFDAVVAASDLVALGAIQTLRQRGIRVPDDVAVIGYDDIDAAALSTPGLTTIRQDVIKAGNLLVAKLLRIIDGHRAKSERLPTNLMIRESCGR</sequence>
<evidence type="ECO:0000259" key="4">
    <source>
        <dbReference type="PROSITE" id="PS50932"/>
    </source>
</evidence>
<name>A0ABU1MQ94_9SPHN</name>
<dbReference type="InterPro" id="IPR046335">
    <property type="entry name" value="LacI/GalR-like_sensor"/>
</dbReference>
<evidence type="ECO:0000313" key="5">
    <source>
        <dbReference type="EMBL" id="MDR6512498.1"/>
    </source>
</evidence>
<keyword evidence="2 5" id="KW-0238">DNA-binding</keyword>
<dbReference type="EMBL" id="JAVDRD010000010">
    <property type="protein sequence ID" value="MDR6512498.1"/>
    <property type="molecule type" value="Genomic_DNA"/>
</dbReference>
<protein>
    <submittedName>
        <fullName evidence="5">DNA-binding LacI/PurR family transcriptional regulator</fullName>
    </submittedName>
</protein>
<evidence type="ECO:0000256" key="1">
    <source>
        <dbReference type="ARBA" id="ARBA00023015"/>
    </source>
</evidence>
<proteinExistence type="predicted"/>
<reference evidence="5 6" key="1">
    <citation type="submission" date="2023-07" db="EMBL/GenBank/DDBJ databases">
        <title>Sorghum-associated microbial communities from plants grown in Nebraska, USA.</title>
        <authorList>
            <person name="Schachtman D."/>
        </authorList>
    </citation>
    <scope>NUCLEOTIDE SEQUENCE [LARGE SCALE GENOMIC DNA]</scope>
    <source>
        <strain evidence="5 6">DS1027</strain>
    </source>
</reference>
<dbReference type="Pfam" id="PF13377">
    <property type="entry name" value="Peripla_BP_3"/>
    <property type="match status" value="1"/>
</dbReference>
<dbReference type="Pfam" id="PF00356">
    <property type="entry name" value="LacI"/>
    <property type="match status" value="1"/>
</dbReference>
<dbReference type="CDD" id="cd01392">
    <property type="entry name" value="HTH_LacI"/>
    <property type="match status" value="1"/>
</dbReference>
<dbReference type="SUPFAM" id="SSF53822">
    <property type="entry name" value="Periplasmic binding protein-like I"/>
    <property type="match status" value="1"/>
</dbReference>
<dbReference type="Gene3D" id="3.40.50.2300">
    <property type="match status" value="2"/>
</dbReference>
<dbReference type="InterPro" id="IPR028082">
    <property type="entry name" value="Peripla_BP_I"/>
</dbReference>
<dbReference type="RefSeq" id="WP_309806034.1">
    <property type="nucleotide sequence ID" value="NZ_JAVDRD010000010.1"/>
</dbReference>
<feature type="domain" description="HTH lacI-type" evidence="4">
    <location>
        <begin position="19"/>
        <end position="71"/>
    </location>
</feature>
<dbReference type="Gene3D" id="1.10.260.40">
    <property type="entry name" value="lambda repressor-like DNA-binding domains"/>
    <property type="match status" value="1"/>
</dbReference>
<dbReference type="PANTHER" id="PTHR30146:SF120">
    <property type="entry name" value="ALANINE RACEMASE"/>
    <property type="match status" value="1"/>
</dbReference>
<accession>A0ABU1MQ94</accession>
<dbReference type="Proteomes" id="UP001184150">
    <property type="component" value="Unassembled WGS sequence"/>
</dbReference>
<dbReference type="GO" id="GO:0003677">
    <property type="term" value="F:DNA binding"/>
    <property type="evidence" value="ECO:0007669"/>
    <property type="project" value="UniProtKB-KW"/>
</dbReference>